<keyword evidence="3 4" id="KW-0175">Coiled coil</keyword>
<dbReference type="RefSeq" id="WP_110840115.1">
    <property type="nucleotide sequence ID" value="NZ_QJVJ01000004.1"/>
</dbReference>
<comment type="subcellular location">
    <subcellularLocation>
        <location evidence="1">Cell envelope</location>
    </subcellularLocation>
</comment>
<name>A0A2V5K6U1_9BACL</name>
<evidence type="ECO:0000313" key="7">
    <source>
        <dbReference type="Proteomes" id="UP000247476"/>
    </source>
</evidence>
<feature type="coiled-coil region" evidence="4">
    <location>
        <begin position="122"/>
        <end position="189"/>
    </location>
</feature>
<dbReference type="Proteomes" id="UP000247476">
    <property type="component" value="Unassembled WGS sequence"/>
</dbReference>
<evidence type="ECO:0000256" key="2">
    <source>
        <dbReference type="ARBA" id="ARBA00009477"/>
    </source>
</evidence>
<keyword evidence="5" id="KW-0812">Transmembrane</keyword>
<feature type="transmembrane region" description="Helical" evidence="5">
    <location>
        <begin position="32"/>
        <end position="54"/>
    </location>
</feature>
<protein>
    <submittedName>
        <fullName evidence="6">Uncharacterized protein</fullName>
    </submittedName>
</protein>
<dbReference type="InterPro" id="IPR006143">
    <property type="entry name" value="RND_pump_MFP"/>
</dbReference>
<sequence length="390" mass="41814">METETTGHPGMYGAKDRGGATPARKRIVRNAIFAFGLLMVSLTLFSNTLLHVSLPQVTVEKPAPGMLSHDVSGSGTIAVAETVELNSDTRWTVDRVFVEKGDKVTAGQTIATFRTAETRGTLLDEEARYEQKKLAIEKLQNQFVEAQKSGNELQSRSIQRDIDSAKLDLQIQERKIAQLRGQLERDAELKSPVTGTVTELNASAGLPLPGGRPVARITDEAAGFRFATTVDTAKAKYVAVGDEVDIIMPSLNNARLKGKVSAIDDPEAASGGGQAAVNAGTRKEIEVELKDPRLKGGEPGELSVSKRMPPSRQLLPNAAVREDENGKYVFVLKEKKGPLGNEFYAQRSAVTIGDADDSKSSIESGLGPLDSVIVSTSKSIADGDRVMMAP</sequence>
<keyword evidence="5" id="KW-1133">Transmembrane helix</keyword>
<dbReference type="InterPro" id="IPR050465">
    <property type="entry name" value="UPF0194_transport"/>
</dbReference>
<evidence type="ECO:0000313" key="6">
    <source>
        <dbReference type="EMBL" id="PYI55121.1"/>
    </source>
</evidence>
<dbReference type="PANTHER" id="PTHR32347">
    <property type="entry name" value="EFFLUX SYSTEM COMPONENT YKNX-RELATED"/>
    <property type="match status" value="1"/>
</dbReference>
<dbReference type="PANTHER" id="PTHR32347:SF23">
    <property type="entry name" value="BLL5650 PROTEIN"/>
    <property type="match status" value="1"/>
</dbReference>
<proteinExistence type="inferred from homology"/>
<accession>A0A2V5K6U1</accession>
<comment type="similarity">
    <text evidence="2">Belongs to the membrane fusion protein (MFP) (TC 8.A.1) family.</text>
</comment>
<dbReference type="OrthoDB" id="1993375at2"/>
<evidence type="ECO:0000256" key="3">
    <source>
        <dbReference type="ARBA" id="ARBA00023054"/>
    </source>
</evidence>
<dbReference type="Gene3D" id="2.40.420.20">
    <property type="match status" value="1"/>
</dbReference>
<organism evidence="6 7">
    <name type="scientific">Paenibacillus flagellatus</name>
    <dbReference type="NCBI Taxonomy" id="2211139"/>
    <lineage>
        <taxon>Bacteria</taxon>
        <taxon>Bacillati</taxon>
        <taxon>Bacillota</taxon>
        <taxon>Bacilli</taxon>
        <taxon>Bacillales</taxon>
        <taxon>Paenibacillaceae</taxon>
        <taxon>Paenibacillus</taxon>
    </lineage>
</organism>
<gene>
    <name evidence="6" type="ORF">DLM86_11375</name>
</gene>
<keyword evidence="7" id="KW-1185">Reference proteome</keyword>
<comment type="caution">
    <text evidence="6">The sequence shown here is derived from an EMBL/GenBank/DDBJ whole genome shotgun (WGS) entry which is preliminary data.</text>
</comment>
<evidence type="ECO:0000256" key="4">
    <source>
        <dbReference type="SAM" id="Coils"/>
    </source>
</evidence>
<dbReference type="NCBIfam" id="TIGR01730">
    <property type="entry name" value="RND_mfp"/>
    <property type="match status" value="1"/>
</dbReference>
<dbReference type="GO" id="GO:0016020">
    <property type="term" value="C:membrane"/>
    <property type="evidence" value="ECO:0007669"/>
    <property type="project" value="InterPro"/>
</dbReference>
<dbReference type="EMBL" id="QJVJ01000004">
    <property type="protein sequence ID" value="PYI55121.1"/>
    <property type="molecule type" value="Genomic_DNA"/>
</dbReference>
<dbReference type="AlphaFoldDB" id="A0A2V5K6U1"/>
<evidence type="ECO:0000256" key="5">
    <source>
        <dbReference type="SAM" id="Phobius"/>
    </source>
</evidence>
<reference evidence="6 7" key="1">
    <citation type="submission" date="2018-05" db="EMBL/GenBank/DDBJ databases">
        <title>Paenibacillus flagellatus sp. nov., isolated from selenium mineral soil.</title>
        <authorList>
            <person name="Dai X."/>
        </authorList>
    </citation>
    <scope>NUCLEOTIDE SEQUENCE [LARGE SCALE GENOMIC DNA]</scope>
    <source>
        <strain evidence="6 7">DXL2</strain>
    </source>
</reference>
<evidence type="ECO:0000256" key="1">
    <source>
        <dbReference type="ARBA" id="ARBA00004196"/>
    </source>
</evidence>
<dbReference type="GO" id="GO:0022857">
    <property type="term" value="F:transmembrane transporter activity"/>
    <property type="evidence" value="ECO:0007669"/>
    <property type="project" value="InterPro"/>
</dbReference>
<dbReference type="GO" id="GO:0030313">
    <property type="term" value="C:cell envelope"/>
    <property type="evidence" value="ECO:0007669"/>
    <property type="project" value="UniProtKB-SubCell"/>
</dbReference>
<dbReference type="Gene3D" id="2.40.50.100">
    <property type="match status" value="1"/>
</dbReference>
<keyword evidence="5" id="KW-0472">Membrane</keyword>